<evidence type="ECO:0000256" key="10">
    <source>
        <dbReference type="SAM" id="MobiDB-lite"/>
    </source>
</evidence>
<keyword evidence="9" id="KW-0521">NADP</keyword>
<comment type="function">
    <text evidence="9">Plays a key role in early steps of protein N-linked glycosylation by being involved in the conversion of polyprenol into dolichol. Acts as a polyprenal reductase that mediates the reduction of polyprenal into dolichal in a NADP-dependent mechanism. Dolichols are required for the synthesis of dolichol-linked monosaccharides and the oligosaccharide precursor used for N-glycosylation.</text>
</comment>
<comment type="similarity">
    <text evidence="6 9">Belongs to the steroid 5-alpha reductase family. Polyprenal reductase subfamily.</text>
</comment>
<proteinExistence type="inferred from homology"/>
<dbReference type="GO" id="GO:0160198">
    <property type="term" value="F:polyprenal reductase activity"/>
    <property type="evidence" value="ECO:0007669"/>
    <property type="project" value="UniProtKB-EC"/>
</dbReference>
<feature type="transmembrane region" description="Helical" evidence="9">
    <location>
        <begin position="139"/>
        <end position="155"/>
    </location>
</feature>
<dbReference type="GO" id="GO:0003865">
    <property type="term" value="F:3-oxo-5-alpha-steroid 4-dehydrogenase activity"/>
    <property type="evidence" value="ECO:0007669"/>
    <property type="project" value="TreeGrafter"/>
</dbReference>
<sequence>MKQYVDCYIRSPYDLPKRFFKHFYLFGMCNSGIMLCIVLSSSFIQPFTSPTALLGCSSWSGPIDNFTSVLVLSCITVHTCRRYIESRSVSIYSSATISILHYIAGFIHYFSLSAIPTLESAVICNNTKLTFKELHLSKLHLLHLLGFLLFVVSSWKQNHYCIMLSNLRKKKANQIKNTDYYIPDGDLFKFISCPHFLMEILIHVSFSMMSYFSNIPLLSLLLFVITNQLISGFLNHRCTVAHSSCYSALNHLNSLNSYSFMSATPGGKCFNSNSLSQLEEEGEEEEEDGEEEGEEEGEEGEEEEEEEGEEEEEDGEEEGEEGEEEEEEEGEEEEEDGEEEGEEGEEEEEDGEEEGEEGEEEEEEGEEEEEEEAEEEGEVE</sequence>
<comment type="pathway">
    <text evidence="9">Protein modification; protein glycosylation.</text>
</comment>
<feature type="transmembrane region" description="Helical" evidence="9">
    <location>
        <begin position="23"/>
        <end position="45"/>
    </location>
</feature>
<evidence type="ECO:0000313" key="12">
    <source>
        <dbReference type="EMBL" id="CAI9731650.1"/>
    </source>
</evidence>
<feature type="transmembrane region" description="Helical" evidence="9">
    <location>
        <begin position="215"/>
        <end position="234"/>
    </location>
</feature>
<keyword evidence="3 9" id="KW-0812">Transmembrane</keyword>
<dbReference type="EC" id="1.3.1.94" evidence="2 9"/>
<feature type="region of interest" description="Disordered" evidence="10">
    <location>
        <begin position="271"/>
        <end position="380"/>
    </location>
</feature>
<dbReference type="InterPro" id="IPR001104">
    <property type="entry name" value="3-oxo-5_a-steroid_4-DH_C"/>
</dbReference>
<keyword evidence="13" id="KW-1185">Reference proteome</keyword>
<feature type="transmembrane region" description="Helical" evidence="9">
    <location>
        <begin position="91"/>
        <end position="110"/>
    </location>
</feature>
<keyword evidence="9" id="KW-0256">Endoplasmic reticulum</keyword>
<evidence type="ECO:0000259" key="11">
    <source>
        <dbReference type="Pfam" id="PF02544"/>
    </source>
</evidence>
<dbReference type="PANTHER" id="PTHR14624:SF0">
    <property type="entry name" value="POLYPRENOL REDUCTASE"/>
    <property type="match status" value="1"/>
</dbReference>
<evidence type="ECO:0000256" key="3">
    <source>
        <dbReference type="ARBA" id="ARBA00022692"/>
    </source>
</evidence>
<dbReference type="GO" id="GO:0006488">
    <property type="term" value="P:dolichol-linked oligosaccharide biosynthetic process"/>
    <property type="evidence" value="ECO:0007669"/>
    <property type="project" value="UniProtKB-UniRule"/>
</dbReference>
<keyword evidence="4 9" id="KW-1133">Transmembrane helix</keyword>
<accession>A0AA36BBZ5</accession>
<evidence type="ECO:0000256" key="8">
    <source>
        <dbReference type="ARBA" id="ARBA00049427"/>
    </source>
</evidence>
<feature type="compositionally biased region" description="Acidic residues" evidence="10">
    <location>
        <begin position="278"/>
        <end position="380"/>
    </location>
</feature>
<evidence type="ECO:0000313" key="13">
    <source>
        <dbReference type="Proteomes" id="UP001162480"/>
    </source>
</evidence>
<dbReference type="EMBL" id="OX597826">
    <property type="protein sequence ID" value="CAI9731650.1"/>
    <property type="molecule type" value="Genomic_DNA"/>
</dbReference>
<dbReference type="Pfam" id="PF02544">
    <property type="entry name" value="Steroid_dh"/>
    <property type="match status" value="1"/>
</dbReference>
<evidence type="ECO:0000256" key="1">
    <source>
        <dbReference type="ARBA" id="ARBA00004127"/>
    </source>
</evidence>
<gene>
    <name evidence="12" type="ORF">OCTVUL_1B006704</name>
</gene>
<evidence type="ECO:0000256" key="4">
    <source>
        <dbReference type="ARBA" id="ARBA00022989"/>
    </source>
</evidence>
<comment type="subcellular location">
    <subcellularLocation>
        <location evidence="1">Endomembrane system</location>
        <topology evidence="1">Multi-pass membrane protein</topology>
    </subcellularLocation>
    <subcellularLocation>
        <location evidence="9">Endoplasmic reticulum membrane</location>
    </subcellularLocation>
</comment>
<dbReference type="PROSITE" id="PS50244">
    <property type="entry name" value="S5A_REDUCTASE"/>
    <property type="match status" value="1"/>
</dbReference>
<organism evidence="12 13">
    <name type="scientific">Octopus vulgaris</name>
    <name type="common">Common octopus</name>
    <dbReference type="NCBI Taxonomy" id="6645"/>
    <lineage>
        <taxon>Eukaryota</taxon>
        <taxon>Metazoa</taxon>
        <taxon>Spiralia</taxon>
        <taxon>Lophotrochozoa</taxon>
        <taxon>Mollusca</taxon>
        <taxon>Cephalopoda</taxon>
        <taxon>Coleoidea</taxon>
        <taxon>Octopodiformes</taxon>
        <taxon>Octopoda</taxon>
        <taxon>Incirrata</taxon>
        <taxon>Octopodidae</taxon>
        <taxon>Octopus</taxon>
    </lineage>
</organism>
<keyword evidence="9" id="KW-0560">Oxidoreductase</keyword>
<dbReference type="GO" id="GO:0102389">
    <property type="term" value="F:polyprenol reductase activity"/>
    <property type="evidence" value="ECO:0007669"/>
    <property type="project" value="UniProtKB-UniRule"/>
</dbReference>
<evidence type="ECO:0000256" key="7">
    <source>
        <dbReference type="ARBA" id="ARBA00047186"/>
    </source>
</evidence>
<protein>
    <recommendedName>
        <fullName evidence="7 9">Polyprenal reductase</fullName>
        <ecNumber evidence="2 9">1.3.1.94</ecNumber>
    </recommendedName>
</protein>
<dbReference type="GO" id="GO:0016095">
    <property type="term" value="P:polyprenol catabolic process"/>
    <property type="evidence" value="ECO:0007669"/>
    <property type="project" value="UniProtKB-UniRule"/>
</dbReference>
<dbReference type="Proteomes" id="UP001162480">
    <property type="component" value="Chromosome 13"/>
</dbReference>
<evidence type="ECO:0000256" key="9">
    <source>
        <dbReference type="RuleBase" id="RU367081"/>
    </source>
</evidence>
<evidence type="ECO:0000256" key="2">
    <source>
        <dbReference type="ARBA" id="ARBA00012522"/>
    </source>
</evidence>
<evidence type="ECO:0000256" key="6">
    <source>
        <dbReference type="ARBA" id="ARBA00046320"/>
    </source>
</evidence>
<feature type="domain" description="3-oxo-5-alpha-steroid 4-dehydrogenase C-terminal" evidence="11">
    <location>
        <begin position="142"/>
        <end position="238"/>
    </location>
</feature>
<feature type="transmembrane region" description="Helical" evidence="9">
    <location>
        <begin position="65"/>
        <end position="84"/>
    </location>
</feature>
<name>A0AA36BBZ5_OCTVU</name>
<reference evidence="12" key="1">
    <citation type="submission" date="2023-08" db="EMBL/GenBank/DDBJ databases">
        <authorList>
            <person name="Alioto T."/>
            <person name="Alioto T."/>
            <person name="Gomez Garrido J."/>
        </authorList>
    </citation>
    <scope>NUCLEOTIDE SEQUENCE</scope>
</reference>
<dbReference type="GO" id="GO:0005789">
    <property type="term" value="C:endoplasmic reticulum membrane"/>
    <property type="evidence" value="ECO:0007669"/>
    <property type="project" value="UniProtKB-SubCell"/>
</dbReference>
<evidence type="ECO:0000256" key="5">
    <source>
        <dbReference type="ARBA" id="ARBA00023136"/>
    </source>
</evidence>
<dbReference type="AlphaFoldDB" id="A0AA36BBZ5"/>
<keyword evidence="5 9" id="KW-0472">Membrane</keyword>
<dbReference type="PANTHER" id="PTHR14624">
    <property type="entry name" value="DFG10 PROTEIN"/>
    <property type="match status" value="1"/>
</dbReference>
<comment type="catalytic activity">
    <reaction evidence="8 9">
        <text>a di-trans,poly-cis-dolichal + NADP(+) = a di-trans,poly-cis-polyprenal + NADPH + H(+)</text>
        <dbReference type="Rhea" id="RHEA:80727"/>
        <dbReference type="Rhea" id="RHEA-COMP:19536"/>
        <dbReference type="Rhea" id="RHEA-COMP:19537"/>
        <dbReference type="ChEBI" id="CHEBI:15378"/>
        <dbReference type="ChEBI" id="CHEBI:57783"/>
        <dbReference type="ChEBI" id="CHEBI:58349"/>
        <dbReference type="ChEBI" id="CHEBI:231623"/>
        <dbReference type="ChEBI" id="CHEBI:231637"/>
        <dbReference type="EC" id="1.3.1.94"/>
    </reaction>
    <physiologicalReaction direction="right-to-left" evidence="8 9">
        <dbReference type="Rhea" id="RHEA:80729"/>
    </physiologicalReaction>
</comment>
<dbReference type="InterPro" id="IPR039698">
    <property type="entry name" value="Dfg10/SRD5A3"/>
</dbReference>